<dbReference type="InterPro" id="IPR014710">
    <property type="entry name" value="RmlC-like_jellyroll"/>
</dbReference>
<dbReference type="Proteomes" id="UP000263232">
    <property type="component" value="Chromosome"/>
</dbReference>
<sequence length="155" mass="17411">MNQDIQQWVAGLGLEPHVEGGYYKQLYKAVTGEGQAQYTSILFLLLEDNPSHFHRLSVDEVWYYHAGQAVTVHEITPDGQYLQTHLGPDIQAGQVLQHCVPKGHIFGSTVETGYGLVGCMCSPGFEYEDFKLFQRADLLAAYPEHKDIITRLTRG</sequence>
<dbReference type="KEGG" id="abae:CL176_00980"/>
<dbReference type="Pfam" id="PF06172">
    <property type="entry name" value="Cupin_5"/>
    <property type="match status" value="1"/>
</dbReference>
<protein>
    <submittedName>
        <fullName evidence="2">Cupin</fullName>
    </submittedName>
</protein>
<organism evidence="2 3">
    <name type="scientific">Suicoccus acidiformans</name>
    <dbReference type="NCBI Taxonomy" id="2036206"/>
    <lineage>
        <taxon>Bacteria</taxon>
        <taxon>Bacillati</taxon>
        <taxon>Bacillota</taxon>
        <taxon>Bacilli</taxon>
        <taxon>Lactobacillales</taxon>
        <taxon>Aerococcaceae</taxon>
        <taxon>Suicoccus</taxon>
    </lineage>
</organism>
<dbReference type="Gene3D" id="2.60.120.10">
    <property type="entry name" value="Jelly Rolls"/>
    <property type="match status" value="1"/>
</dbReference>
<dbReference type="OrthoDB" id="9798288at2"/>
<dbReference type="CDD" id="cd06121">
    <property type="entry name" value="cupin_YML079wp"/>
    <property type="match status" value="1"/>
</dbReference>
<proteinExistence type="predicted"/>
<feature type="domain" description="DUF985" evidence="1">
    <location>
        <begin position="6"/>
        <end position="132"/>
    </location>
</feature>
<reference evidence="2 3" key="1">
    <citation type="submission" date="2017-09" db="EMBL/GenBank/DDBJ databases">
        <title>Complete genome sequence of Oxytococcus suis strain ZY16052.</title>
        <authorList>
            <person name="Li F."/>
        </authorList>
    </citation>
    <scope>NUCLEOTIDE SEQUENCE [LARGE SCALE GENOMIC DNA]</scope>
    <source>
        <strain evidence="2 3">ZY16052</strain>
    </source>
</reference>
<accession>A0A347WI08</accession>
<dbReference type="SUPFAM" id="SSF51182">
    <property type="entry name" value="RmlC-like cupins"/>
    <property type="match status" value="1"/>
</dbReference>
<dbReference type="InterPro" id="IPR009327">
    <property type="entry name" value="Cupin_DUF985"/>
</dbReference>
<dbReference type="InterPro" id="IPR011051">
    <property type="entry name" value="RmlC_Cupin_sf"/>
</dbReference>
<name>A0A347WI08_9LACT</name>
<gene>
    <name evidence="2" type="ORF">CL176_00980</name>
</gene>
<dbReference type="RefSeq" id="WP_118989639.1">
    <property type="nucleotide sequence ID" value="NZ_CP023434.1"/>
</dbReference>
<dbReference type="InterPro" id="IPR039935">
    <property type="entry name" value="YML079W-like"/>
</dbReference>
<dbReference type="PANTHER" id="PTHR33387:SF3">
    <property type="entry name" value="DUF985 DOMAIN-CONTAINING PROTEIN"/>
    <property type="match status" value="1"/>
</dbReference>
<dbReference type="AlphaFoldDB" id="A0A347WI08"/>
<dbReference type="EMBL" id="CP023434">
    <property type="protein sequence ID" value="AXY24715.1"/>
    <property type="molecule type" value="Genomic_DNA"/>
</dbReference>
<evidence type="ECO:0000313" key="2">
    <source>
        <dbReference type="EMBL" id="AXY24715.1"/>
    </source>
</evidence>
<dbReference type="PANTHER" id="PTHR33387">
    <property type="entry name" value="RMLC-LIKE JELLY ROLL FOLD PROTEIN"/>
    <property type="match status" value="1"/>
</dbReference>
<evidence type="ECO:0000259" key="1">
    <source>
        <dbReference type="Pfam" id="PF06172"/>
    </source>
</evidence>
<keyword evidence="3" id="KW-1185">Reference proteome</keyword>
<evidence type="ECO:0000313" key="3">
    <source>
        <dbReference type="Proteomes" id="UP000263232"/>
    </source>
</evidence>